<keyword evidence="6" id="KW-0560">Oxidoreductase</keyword>
<dbReference type="Gene3D" id="3.90.180.10">
    <property type="entry name" value="Medium-chain alcohol dehydrogenases, catalytic domain"/>
    <property type="match status" value="1"/>
</dbReference>
<keyword evidence="5 9" id="KW-0862">Zinc</keyword>
<evidence type="ECO:0000256" key="6">
    <source>
        <dbReference type="ARBA" id="ARBA00023002"/>
    </source>
</evidence>
<dbReference type="RefSeq" id="WP_231498312.1">
    <property type="nucleotide sequence ID" value="NZ_BAAAUZ010000003.1"/>
</dbReference>
<evidence type="ECO:0000256" key="8">
    <source>
        <dbReference type="ARBA" id="ARBA00049243"/>
    </source>
</evidence>
<dbReference type="InterPro" id="IPR036291">
    <property type="entry name" value="NAD(P)-bd_dom_sf"/>
</dbReference>
<comment type="similarity">
    <text evidence="2 9">Belongs to the zinc-containing alcohol dehydrogenase family.</text>
</comment>
<dbReference type="GO" id="GO:0008270">
    <property type="term" value="F:zinc ion binding"/>
    <property type="evidence" value="ECO:0007669"/>
    <property type="project" value="InterPro"/>
</dbReference>
<evidence type="ECO:0000256" key="1">
    <source>
        <dbReference type="ARBA" id="ARBA00001947"/>
    </source>
</evidence>
<dbReference type="SUPFAM" id="SSF51735">
    <property type="entry name" value="NAD(P)-binding Rossmann-fold domains"/>
    <property type="match status" value="1"/>
</dbReference>
<dbReference type="PANTHER" id="PTHR42940">
    <property type="entry name" value="ALCOHOL DEHYDROGENASE 1-RELATED"/>
    <property type="match status" value="1"/>
</dbReference>
<dbReference type="Gene3D" id="3.40.50.720">
    <property type="entry name" value="NAD(P)-binding Rossmann-like Domain"/>
    <property type="match status" value="1"/>
</dbReference>
<evidence type="ECO:0000256" key="4">
    <source>
        <dbReference type="ARBA" id="ARBA00022723"/>
    </source>
</evidence>
<comment type="cofactor">
    <cofactor evidence="1 9">
        <name>Zn(2+)</name>
        <dbReference type="ChEBI" id="CHEBI:29105"/>
    </cofactor>
</comment>
<reference evidence="11" key="1">
    <citation type="journal article" date="2014" name="Int. J. Syst. Evol. Microbiol.">
        <title>Complete genome sequence of Corynebacterium casei LMG S-19264T (=DSM 44701T), isolated from a smear-ripened cheese.</title>
        <authorList>
            <consortium name="US DOE Joint Genome Institute (JGI-PGF)"/>
            <person name="Walter F."/>
            <person name="Albersmeier A."/>
            <person name="Kalinowski J."/>
            <person name="Ruckert C."/>
        </authorList>
    </citation>
    <scope>NUCLEOTIDE SEQUENCE</scope>
    <source>
        <strain evidence="11">VKM Ac-1069</strain>
    </source>
</reference>
<dbReference type="PANTHER" id="PTHR42940:SF8">
    <property type="entry name" value="VACUOLAR PROTEIN SORTING-ASSOCIATED PROTEIN 11"/>
    <property type="match status" value="1"/>
</dbReference>
<dbReference type="SUPFAM" id="SSF50129">
    <property type="entry name" value="GroES-like"/>
    <property type="match status" value="1"/>
</dbReference>
<keyword evidence="12" id="KW-1185">Reference proteome</keyword>
<evidence type="ECO:0000256" key="2">
    <source>
        <dbReference type="ARBA" id="ARBA00008072"/>
    </source>
</evidence>
<evidence type="ECO:0000259" key="10">
    <source>
        <dbReference type="SMART" id="SM00829"/>
    </source>
</evidence>
<dbReference type="InterPro" id="IPR002328">
    <property type="entry name" value="ADH_Zn_CS"/>
</dbReference>
<comment type="catalytic activity">
    <reaction evidence="8">
        <text>a primary alcohol + NAD(+) = an aldehyde + NADH + H(+)</text>
        <dbReference type="Rhea" id="RHEA:10736"/>
        <dbReference type="ChEBI" id="CHEBI:15378"/>
        <dbReference type="ChEBI" id="CHEBI:15734"/>
        <dbReference type="ChEBI" id="CHEBI:17478"/>
        <dbReference type="ChEBI" id="CHEBI:57540"/>
        <dbReference type="ChEBI" id="CHEBI:57945"/>
        <dbReference type="EC" id="1.1.1.1"/>
    </reaction>
</comment>
<dbReference type="PROSITE" id="PS00059">
    <property type="entry name" value="ADH_ZINC"/>
    <property type="match status" value="1"/>
</dbReference>
<dbReference type="Pfam" id="PF00107">
    <property type="entry name" value="ADH_zinc_N"/>
    <property type="match status" value="1"/>
</dbReference>
<evidence type="ECO:0000256" key="7">
    <source>
        <dbReference type="ARBA" id="ARBA00049164"/>
    </source>
</evidence>
<evidence type="ECO:0000313" key="11">
    <source>
        <dbReference type="EMBL" id="GLL15148.1"/>
    </source>
</evidence>
<reference evidence="11" key="2">
    <citation type="submission" date="2023-01" db="EMBL/GenBank/DDBJ databases">
        <authorList>
            <person name="Sun Q."/>
            <person name="Evtushenko L."/>
        </authorList>
    </citation>
    <scope>NUCLEOTIDE SEQUENCE</scope>
    <source>
        <strain evidence="11">VKM Ac-1069</strain>
    </source>
</reference>
<name>A0A9W6NZP5_9PSEU</name>
<comment type="catalytic activity">
    <reaction evidence="7">
        <text>a secondary alcohol + NAD(+) = a ketone + NADH + H(+)</text>
        <dbReference type="Rhea" id="RHEA:10740"/>
        <dbReference type="ChEBI" id="CHEBI:15378"/>
        <dbReference type="ChEBI" id="CHEBI:17087"/>
        <dbReference type="ChEBI" id="CHEBI:35681"/>
        <dbReference type="ChEBI" id="CHEBI:57540"/>
        <dbReference type="ChEBI" id="CHEBI:57945"/>
        <dbReference type="EC" id="1.1.1.1"/>
    </reaction>
</comment>
<dbReference type="InterPro" id="IPR011032">
    <property type="entry name" value="GroES-like_sf"/>
</dbReference>
<keyword evidence="4 9" id="KW-0479">Metal-binding</keyword>
<dbReference type="InterPro" id="IPR013149">
    <property type="entry name" value="ADH-like_C"/>
</dbReference>
<feature type="domain" description="Enoyl reductase (ER)" evidence="10">
    <location>
        <begin position="8"/>
        <end position="339"/>
    </location>
</feature>
<evidence type="ECO:0000256" key="5">
    <source>
        <dbReference type="ARBA" id="ARBA00022833"/>
    </source>
</evidence>
<proteinExistence type="inferred from homology"/>
<dbReference type="SMART" id="SM00829">
    <property type="entry name" value="PKS_ER"/>
    <property type="match status" value="1"/>
</dbReference>
<evidence type="ECO:0000256" key="9">
    <source>
        <dbReference type="RuleBase" id="RU361277"/>
    </source>
</evidence>
<dbReference type="EMBL" id="BSFQ01000042">
    <property type="protein sequence ID" value="GLL15148.1"/>
    <property type="molecule type" value="Genomic_DNA"/>
</dbReference>
<accession>A0A9W6NZP5</accession>
<dbReference type="GO" id="GO:0004022">
    <property type="term" value="F:alcohol dehydrogenase (NAD+) activity"/>
    <property type="evidence" value="ECO:0007669"/>
    <property type="project" value="UniProtKB-EC"/>
</dbReference>
<dbReference type="Pfam" id="PF08240">
    <property type="entry name" value="ADH_N"/>
    <property type="match status" value="1"/>
</dbReference>
<evidence type="ECO:0000313" key="12">
    <source>
        <dbReference type="Proteomes" id="UP001143463"/>
    </source>
</evidence>
<dbReference type="InterPro" id="IPR020843">
    <property type="entry name" value="ER"/>
</dbReference>
<gene>
    <name evidence="11" type="ORF">GCM10017577_62970</name>
</gene>
<dbReference type="AlphaFoldDB" id="A0A9W6NZP5"/>
<evidence type="ECO:0000256" key="3">
    <source>
        <dbReference type="ARBA" id="ARBA00013190"/>
    </source>
</evidence>
<dbReference type="InterPro" id="IPR013154">
    <property type="entry name" value="ADH-like_N"/>
</dbReference>
<dbReference type="Proteomes" id="UP001143463">
    <property type="component" value="Unassembled WGS sequence"/>
</dbReference>
<organism evidence="11 12">
    <name type="scientific">Pseudonocardia halophobica</name>
    <dbReference type="NCBI Taxonomy" id="29401"/>
    <lineage>
        <taxon>Bacteria</taxon>
        <taxon>Bacillati</taxon>
        <taxon>Actinomycetota</taxon>
        <taxon>Actinomycetes</taxon>
        <taxon>Pseudonocardiales</taxon>
        <taxon>Pseudonocardiaceae</taxon>
        <taxon>Pseudonocardia</taxon>
    </lineage>
</organism>
<dbReference type="EC" id="1.1.1.1" evidence="3"/>
<sequence length="342" mass="34671">MRAFRMTGPRRAALVSVPDPEPGPGEVRLDVLAAGICHSDLNVLDHGVGAGWPLPMTLGHEICGRVTALGAGVEGLEIGSQVLVHAPLGCGRCDRCVQERTNYCDERDRLSAAGVGLGVDGGMADAVVVAQERLVSAAGLDPVAAATLTDAGLTSFHAIEGCAADLADPGSVAVVIGVGGLGHLAVGLLRALRPARVVAVDTREAARQLARDCGADVAVAPDEAAPAVAAMAGRGADVVLDFAGAQTSIDLAASLLRTAGVLVLVGSGGGVLRVAKPGVLRTGFRLQLPFWGSRAELAAVVDLARQGVLAPHTTVFPLADADRAFDEVRGGRLTGRAVLVPD</sequence>
<protein>
    <recommendedName>
        <fullName evidence="3">alcohol dehydrogenase</fullName>
        <ecNumber evidence="3">1.1.1.1</ecNumber>
    </recommendedName>
</protein>
<comment type="caution">
    <text evidence="11">The sequence shown here is derived from an EMBL/GenBank/DDBJ whole genome shotgun (WGS) entry which is preliminary data.</text>
</comment>